<dbReference type="InterPro" id="IPR001887">
    <property type="entry name" value="Barnase"/>
</dbReference>
<keyword evidence="5" id="KW-0540">Nuclease</keyword>
<comment type="similarity">
    <text evidence="2">Belongs to the ribonuclease N1/T1 family.</text>
</comment>
<evidence type="ECO:0000256" key="7">
    <source>
        <dbReference type="SAM" id="MobiDB-lite"/>
    </source>
</evidence>
<comment type="subcellular location">
    <subcellularLocation>
        <location evidence="1">Secreted</location>
    </subcellularLocation>
</comment>
<dbReference type="GeneID" id="89511741"/>
<dbReference type="GO" id="GO:0003723">
    <property type="term" value="F:RNA binding"/>
    <property type="evidence" value="ECO:0007669"/>
    <property type="project" value="InterPro"/>
</dbReference>
<dbReference type="Gene3D" id="3.10.450.30">
    <property type="entry name" value="Microbial ribonucleases"/>
    <property type="match status" value="1"/>
</dbReference>
<dbReference type="SUPFAM" id="SSF53933">
    <property type="entry name" value="Microbial ribonucleases"/>
    <property type="match status" value="1"/>
</dbReference>
<keyword evidence="4" id="KW-0964">Secreted</keyword>
<dbReference type="InterPro" id="IPR016191">
    <property type="entry name" value="Ribonuclease/ribotoxin"/>
</dbReference>
<dbReference type="PROSITE" id="PS51257">
    <property type="entry name" value="PROKAR_LIPOPROTEIN"/>
    <property type="match status" value="1"/>
</dbReference>
<dbReference type="GO" id="GO:0005576">
    <property type="term" value="C:extracellular region"/>
    <property type="evidence" value="ECO:0007669"/>
    <property type="project" value="UniProtKB-SubCell"/>
</dbReference>
<proteinExistence type="inferred from homology"/>
<name>A0A1M6BMI1_BUTFI</name>
<accession>A0A1M6BMI1</accession>
<evidence type="ECO:0000256" key="2">
    <source>
        <dbReference type="ARBA" id="ARBA00009006"/>
    </source>
</evidence>
<dbReference type="GO" id="GO:0004521">
    <property type="term" value="F:RNA endonuclease activity"/>
    <property type="evidence" value="ECO:0007669"/>
    <property type="project" value="InterPro"/>
</dbReference>
<dbReference type="Proteomes" id="UP000184278">
    <property type="component" value="Unassembled WGS sequence"/>
</dbReference>
<evidence type="ECO:0000313" key="8">
    <source>
        <dbReference type="EMBL" id="SHI49867.1"/>
    </source>
</evidence>
<gene>
    <name evidence="8" type="ORF">SAMN02745229_03191</name>
</gene>
<dbReference type="AlphaFoldDB" id="A0A1M6BMI1"/>
<organism evidence="8 9">
    <name type="scientific">Butyrivibrio fibrisolvens DSM 3071</name>
    <dbReference type="NCBI Taxonomy" id="1121131"/>
    <lineage>
        <taxon>Bacteria</taxon>
        <taxon>Bacillati</taxon>
        <taxon>Bacillota</taxon>
        <taxon>Clostridia</taxon>
        <taxon>Lachnospirales</taxon>
        <taxon>Lachnospiraceae</taxon>
        <taxon>Butyrivibrio</taxon>
    </lineage>
</organism>
<evidence type="ECO:0000256" key="5">
    <source>
        <dbReference type="ARBA" id="ARBA00022722"/>
    </source>
</evidence>
<dbReference type="STRING" id="1121131.SAMN02745229_03191"/>
<evidence type="ECO:0000313" key="9">
    <source>
        <dbReference type="Proteomes" id="UP000184278"/>
    </source>
</evidence>
<dbReference type="GO" id="GO:0016787">
    <property type="term" value="F:hydrolase activity"/>
    <property type="evidence" value="ECO:0007669"/>
    <property type="project" value="UniProtKB-KW"/>
</dbReference>
<feature type="region of interest" description="Disordered" evidence="7">
    <location>
        <begin position="59"/>
        <end position="82"/>
    </location>
</feature>
<sequence length="214" mass="23374">MKRTMKLIVSVLVLVVALTGCSLFKNGNPDNAELSKSIVFEVEMESGLVELDGDAASEGVSLKEVSDDGTSGDVDKTGEEENVTSADEIDALDEDGYYYDVESVVIYLETYDKLPSNFITKSEAKALGWEGGSVEDYKEGAAIGGDKFGNREGILPDNNYTECDIDTNGKDSRGACRLVFSDDGQYYYTEDHYESFTEIIVTDGEIEYGEVFGD</sequence>
<dbReference type="InterPro" id="IPR000026">
    <property type="entry name" value="N1-like"/>
</dbReference>
<evidence type="ECO:0000256" key="3">
    <source>
        <dbReference type="ARBA" id="ARBA00022214"/>
    </source>
</evidence>
<dbReference type="PRINTS" id="PR00117">
    <property type="entry name" value="BARNASE"/>
</dbReference>
<dbReference type="Pfam" id="PF00545">
    <property type="entry name" value="Ribonuclease"/>
    <property type="match status" value="1"/>
</dbReference>
<dbReference type="EMBL" id="FQXK01000031">
    <property type="protein sequence ID" value="SHI49867.1"/>
    <property type="molecule type" value="Genomic_DNA"/>
</dbReference>
<protein>
    <recommendedName>
        <fullName evidence="3">Ribonuclease</fullName>
    </recommendedName>
</protein>
<evidence type="ECO:0000256" key="6">
    <source>
        <dbReference type="ARBA" id="ARBA00022801"/>
    </source>
</evidence>
<reference evidence="9" key="1">
    <citation type="submission" date="2016-11" db="EMBL/GenBank/DDBJ databases">
        <authorList>
            <person name="Varghese N."/>
            <person name="Submissions S."/>
        </authorList>
    </citation>
    <scope>NUCLEOTIDE SEQUENCE [LARGE SCALE GENOMIC DNA]</scope>
    <source>
        <strain evidence="9">DSM 3071</strain>
    </source>
</reference>
<evidence type="ECO:0000256" key="4">
    <source>
        <dbReference type="ARBA" id="ARBA00022525"/>
    </source>
</evidence>
<dbReference type="RefSeq" id="WP_207649300.1">
    <property type="nucleotide sequence ID" value="NZ_FQXK01000031.1"/>
</dbReference>
<evidence type="ECO:0000256" key="1">
    <source>
        <dbReference type="ARBA" id="ARBA00004613"/>
    </source>
</evidence>
<keyword evidence="6" id="KW-0378">Hydrolase</keyword>
<keyword evidence="9" id="KW-1185">Reference proteome</keyword>